<evidence type="ECO:0000313" key="7">
    <source>
        <dbReference type="Proteomes" id="UP000331127"/>
    </source>
</evidence>
<dbReference type="Gene3D" id="1.10.1070.20">
    <property type="match status" value="1"/>
</dbReference>
<dbReference type="PANTHER" id="PTHR37419">
    <property type="entry name" value="SERINE/THREONINE-PROTEIN KINASE TOXIN HIPA"/>
    <property type="match status" value="1"/>
</dbReference>
<dbReference type="AlphaFoldDB" id="A0A5M3X683"/>
<dbReference type="RefSeq" id="WP_155359547.1">
    <property type="nucleotide sequence ID" value="NZ_BAAAHL010000035.1"/>
</dbReference>
<evidence type="ECO:0000256" key="1">
    <source>
        <dbReference type="ARBA" id="ARBA00010164"/>
    </source>
</evidence>
<comment type="caution">
    <text evidence="6">The sequence shown here is derived from an EMBL/GenBank/DDBJ whole genome shotgun (WGS) entry which is preliminary data.</text>
</comment>
<sequence>MKNLVSRATAGVFLGDRRVGTLGYLDGNTWFDYEDIEPTHPVLGQGFETNPVRRRRASGTVPKWFANLLPEPGSGLRNLIAQELGRTNPHDFQILTFPGEDLPGAVRVVPESDTFTLPELTEGTDRDRLGRVRFSLAGAQVKFSMRWEGKGLVLPMSGQGGDWIVKLPDRRFPEVPANEYAMLSWAKLAGVDVPDIKLLVGAELSGLPDELISAEEMAFAVRRFDRTSEGRVHQEDFAQVREVSVEAKYDNATYVGLARVIRAVCPQDIDEYIRRLTTIVVIGNLDAHLKNWTLRYPDGRTARLSPAYDFVSVSAYSEFRTEELAFPVNGGKIAKLVSLDNFRHLANRAELDVERVSGVVTQTVTALLDTWPQVKRDTPVPAFVRDHIDHRLKSLPLITRR</sequence>
<dbReference type="InterPro" id="IPR017508">
    <property type="entry name" value="HipA_N1"/>
</dbReference>
<keyword evidence="3 6" id="KW-0418">Kinase</keyword>
<proteinExistence type="inferred from homology"/>
<dbReference type="InterPro" id="IPR012893">
    <property type="entry name" value="HipA-like_C"/>
</dbReference>
<dbReference type="InterPro" id="IPR052028">
    <property type="entry name" value="HipA_Ser/Thr_kinase"/>
</dbReference>
<name>A0A5M3X683_9ACTN</name>
<feature type="domain" description="HipA N-terminal subdomain 1" evidence="5">
    <location>
        <begin position="12"/>
        <end position="108"/>
    </location>
</feature>
<comment type="similarity">
    <text evidence="1">Belongs to the HipA Ser/Thr kinase family.</text>
</comment>
<dbReference type="PANTHER" id="PTHR37419:SF1">
    <property type="entry name" value="SERINE_THREONINE-PROTEIN KINASE TOXIN HIPA"/>
    <property type="match status" value="1"/>
</dbReference>
<evidence type="ECO:0000259" key="5">
    <source>
        <dbReference type="Pfam" id="PF13657"/>
    </source>
</evidence>
<evidence type="ECO:0000256" key="2">
    <source>
        <dbReference type="ARBA" id="ARBA00022679"/>
    </source>
</evidence>
<dbReference type="GO" id="GO:0005829">
    <property type="term" value="C:cytosol"/>
    <property type="evidence" value="ECO:0007669"/>
    <property type="project" value="TreeGrafter"/>
</dbReference>
<dbReference type="OrthoDB" id="3182374at2"/>
<keyword evidence="2" id="KW-0808">Transferase</keyword>
<accession>A0A5M3X683</accession>
<dbReference type="EMBL" id="BLAE01000058">
    <property type="protein sequence ID" value="GES14363.1"/>
    <property type="molecule type" value="Genomic_DNA"/>
</dbReference>
<evidence type="ECO:0000259" key="4">
    <source>
        <dbReference type="Pfam" id="PF07804"/>
    </source>
</evidence>
<keyword evidence="7" id="KW-1185">Reference proteome</keyword>
<organism evidence="6 7">
    <name type="scientific">Acrocarpospora macrocephala</name>
    <dbReference type="NCBI Taxonomy" id="150177"/>
    <lineage>
        <taxon>Bacteria</taxon>
        <taxon>Bacillati</taxon>
        <taxon>Actinomycetota</taxon>
        <taxon>Actinomycetes</taxon>
        <taxon>Streptosporangiales</taxon>
        <taxon>Streptosporangiaceae</taxon>
        <taxon>Acrocarpospora</taxon>
    </lineage>
</organism>
<dbReference type="GO" id="GO:0004674">
    <property type="term" value="F:protein serine/threonine kinase activity"/>
    <property type="evidence" value="ECO:0007669"/>
    <property type="project" value="TreeGrafter"/>
</dbReference>
<evidence type="ECO:0000256" key="3">
    <source>
        <dbReference type="ARBA" id="ARBA00022777"/>
    </source>
</evidence>
<reference evidence="6 7" key="1">
    <citation type="submission" date="2019-10" db="EMBL/GenBank/DDBJ databases">
        <title>Whole genome shotgun sequence of Acrocarpospora macrocephala NBRC 16266.</title>
        <authorList>
            <person name="Ichikawa N."/>
            <person name="Kimura A."/>
            <person name="Kitahashi Y."/>
            <person name="Komaki H."/>
            <person name="Oguchi A."/>
        </authorList>
    </citation>
    <scope>NUCLEOTIDE SEQUENCE [LARGE SCALE GENOMIC DNA]</scope>
    <source>
        <strain evidence="6 7">NBRC 16266</strain>
    </source>
</reference>
<gene>
    <name evidence="6" type="ORF">Amac_079600</name>
</gene>
<feature type="domain" description="HipA-like C-terminal" evidence="4">
    <location>
        <begin position="134"/>
        <end position="371"/>
    </location>
</feature>
<dbReference type="Proteomes" id="UP000331127">
    <property type="component" value="Unassembled WGS sequence"/>
</dbReference>
<protein>
    <submittedName>
        <fullName evidence="6">Putative kinase Y4dM</fullName>
    </submittedName>
</protein>
<dbReference type="Pfam" id="PF13657">
    <property type="entry name" value="Couple_hipA"/>
    <property type="match status" value="1"/>
</dbReference>
<dbReference type="Pfam" id="PF07804">
    <property type="entry name" value="HipA_C"/>
    <property type="match status" value="1"/>
</dbReference>
<evidence type="ECO:0000313" key="6">
    <source>
        <dbReference type="EMBL" id="GES14363.1"/>
    </source>
</evidence>